<dbReference type="Proteomes" id="UP000193922">
    <property type="component" value="Unassembled WGS sequence"/>
</dbReference>
<organism evidence="1 2">
    <name type="scientific">Linderina pennispora</name>
    <dbReference type="NCBI Taxonomy" id="61395"/>
    <lineage>
        <taxon>Eukaryota</taxon>
        <taxon>Fungi</taxon>
        <taxon>Fungi incertae sedis</taxon>
        <taxon>Zoopagomycota</taxon>
        <taxon>Kickxellomycotina</taxon>
        <taxon>Kickxellomycetes</taxon>
        <taxon>Kickxellales</taxon>
        <taxon>Kickxellaceae</taxon>
        <taxon>Linderina</taxon>
    </lineage>
</organism>
<dbReference type="EMBL" id="MCFD01000005">
    <property type="protein sequence ID" value="ORX70668.1"/>
    <property type="molecule type" value="Genomic_DNA"/>
</dbReference>
<evidence type="ECO:0000313" key="2">
    <source>
        <dbReference type="Proteomes" id="UP000193922"/>
    </source>
</evidence>
<accession>A0A1Y1WBH2</accession>
<comment type="caution">
    <text evidence="1">The sequence shown here is derived from an EMBL/GenBank/DDBJ whole genome shotgun (WGS) entry which is preliminary data.</text>
</comment>
<name>A0A1Y1WBH2_9FUNG</name>
<keyword evidence="2" id="KW-1185">Reference proteome</keyword>
<protein>
    <submittedName>
        <fullName evidence="1">Uncharacterized protein</fullName>
    </submittedName>
</protein>
<dbReference type="GeneID" id="63800041"/>
<dbReference type="RefSeq" id="XP_040744247.1">
    <property type="nucleotide sequence ID" value="XM_040883393.1"/>
</dbReference>
<gene>
    <name evidence="1" type="ORF">DL89DRAFT_137346</name>
</gene>
<reference evidence="1 2" key="1">
    <citation type="submission" date="2016-07" db="EMBL/GenBank/DDBJ databases">
        <title>Pervasive Adenine N6-methylation of Active Genes in Fungi.</title>
        <authorList>
            <consortium name="DOE Joint Genome Institute"/>
            <person name="Mondo S.J."/>
            <person name="Dannebaum R.O."/>
            <person name="Kuo R.C."/>
            <person name="Labutti K."/>
            <person name="Haridas S."/>
            <person name="Kuo A."/>
            <person name="Salamov A."/>
            <person name="Ahrendt S.R."/>
            <person name="Lipzen A."/>
            <person name="Sullivan W."/>
            <person name="Andreopoulos W.B."/>
            <person name="Clum A."/>
            <person name="Lindquist E."/>
            <person name="Daum C."/>
            <person name="Ramamoorthy G.K."/>
            <person name="Gryganskyi A."/>
            <person name="Culley D."/>
            <person name="Magnuson J.K."/>
            <person name="James T.Y."/>
            <person name="O'Malley M.A."/>
            <person name="Stajich J.E."/>
            <person name="Spatafora J.W."/>
            <person name="Visel A."/>
            <person name="Grigoriev I.V."/>
        </authorList>
    </citation>
    <scope>NUCLEOTIDE SEQUENCE [LARGE SCALE GENOMIC DNA]</scope>
    <source>
        <strain evidence="1 2">ATCC 12442</strain>
    </source>
</reference>
<sequence>MLLIFMYFRIRSRSSPAALLVNVITMIFVGDTPRLIISMTRAHSVLVLPDPAPAMISSGLSMSSFETNSWRSSSRIRSAGLSYGFASAGAVSVSSTPSLPSAMSEPDGTMVTPSISSASAWQHPNCRLALLAG</sequence>
<proteinExistence type="predicted"/>
<evidence type="ECO:0000313" key="1">
    <source>
        <dbReference type="EMBL" id="ORX70668.1"/>
    </source>
</evidence>
<dbReference type="AlphaFoldDB" id="A0A1Y1WBH2"/>